<dbReference type="STRING" id="1120980.GCA_000745955_02497"/>
<gene>
    <name evidence="2" type="ORF">NCTC10283_02606</name>
</gene>
<accession>A0A376BW29</accession>
<dbReference type="SMART" id="SM01252">
    <property type="entry name" value="KilA-N"/>
    <property type="match status" value="1"/>
</dbReference>
<dbReference type="AlphaFoldDB" id="A0A376BW29"/>
<organism evidence="2 3">
    <name type="scientific">Alysiella crassa</name>
    <dbReference type="NCBI Taxonomy" id="153491"/>
    <lineage>
        <taxon>Bacteria</taxon>
        <taxon>Pseudomonadati</taxon>
        <taxon>Pseudomonadota</taxon>
        <taxon>Betaproteobacteria</taxon>
        <taxon>Neisseriales</taxon>
        <taxon>Neisseriaceae</taxon>
        <taxon>Alysiella</taxon>
    </lineage>
</organism>
<proteinExistence type="predicted"/>
<name>A0A376BW29_9NEIS</name>
<dbReference type="RefSeq" id="WP_034295552.1">
    <property type="nucleotide sequence ID" value="NZ_CP091519.2"/>
</dbReference>
<dbReference type="PROSITE" id="PS51301">
    <property type="entry name" value="KILA_N"/>
    <property type="match status" value="1"/>
</dbReference>
<feature type="domain" description="KilA-N" evidence="1">
    <location>
        <begin position="1"/>
        <end position="108"/>
    </location>
</feature>
<evidence type="ECO:0000313" key="2">
    <source>
        <dbReference type="EMBL" id="SSY81041.1"/>
    </source>
</evidence>
<reference evidence="2 3" key="1">
    <citation type="submission" date="2018-06" db="EMBL/GenBank/DDBJ databases">
        <authorList>
            <consortium name="Pathogen Informatics"/>
            <person name="Doyle S."/>
        </authorList>
    </citation>
    <scope>NUCLEOTIDE SEQUENCE [LARGE SCALE GENOMIC DNA]</scope>
    <source>
        <strain evidence="2 3">NCTC10283</strain>
    </source>
</reference>
<dbReference type="InterPro" id="IPR018004">
    <property type="entry name" value="KilA/APSES_HTH"/>
</dbReference>
<evidence type="ECO:0000259" key="1">
    <source>
        <dbReference type="PROSITE" id="PS51301"/>
    </source>
</evidence>
<dbReference type="Proteomes" id="UP000254209">
    <property type="component" value="Unassembled WGS sequence"/>
</dbReference>
<dbReference type="EMBL" id="UFSO01000003">
    <property type="protein sequence ID" value="SSY81041.1"/>
    <property type="molecule type" value="Genomic_DNA"/>
</dbReference>
<dbReference type="InterPro" id="IPR017880">
    <property type="entry name" value="KilA_N"/>
</dbReference>
<dbReference type="Pfam" id="PF04383">
    <property type="entry name" value="KilA-N"/>
    <property type="match status" value="1"/>
</dbReference>
<evidence type="ECO:0000313" key="3">
    <source>
        <dbReference type="Proteomes" id="UP000254209"/>
    </source>
</evidence>
<sequence>MQNIVSIQNITIRQTADNLYSLNDLHKASGGEDKHAPRRWLQNQQTDELIAELSKDGNSSLDKNQQVIQVIKGGNNSGTFVCKELVIHYAMWISPKFSLQVIQTFLNTVENSGSLNKPLPPEYFTHLAKMTRYAGKLWQFQNLMCQSPNSEQAKTMLNELVYSTNINETGFLFIFKPNLKADIQQAVDWLHTQSQVI</sequence>
<protein>
    <submittedName>
        <fullName evidence="2">KilA-N domain</fullName>
    </submittedName>
</protein>
<keyword evidence="3" id="KW-1185">Reference proteome</keyword>
<dbReference type="OrthoDB" id="9178758at2"/>